<dbReference type="Proteomes" id="UP001455384">
    <property type="component" value="Chromosome"/>
</dbReference>
<evidence type="ECO:0000313" key="2">
    <source>
        <dbReference type="EMBL" id="WZX30376.2"/>
    </source>
</evidence>
<gene>
    <name evidence="2" type="ORF">RQP18_04085</name>
</gene>
<dbReference type="EMBL" id="CP138333">
    <property type="protein sequence ID" value="WZX30376.2"/>
    <property type="molecule type" value="Genomic_DNA"/>
</dbReference>
<name>A0ABZ3CK55_9STAP</name>
<keyword evidence="1" id="KW-1133">Transmembrane helix</keyword>
<keyword evidence="1" id="KW-0812">Transmembrane</keyword>
<evidence type="ECO:0000313" key="3">
    <source>
        <dbReference type="Proteomes" id="UP001455384"/>
    </source>
</evidence>
<keyword evidence="1" id="KW-0472">Membrane</keyword>
<evidence type="ECO:0000256" key="1">
    <source>
        <dbReference type="SAM" id="Phobius"/>
    </source>
</evidence>
<accession>A0ABZ3CK55</accession>
<protein>
    <submittedName>
        <fullName evidence="2">Uncharacterized protein</fullName>
    </submittedName>
</protein>
<proteinExistence type="predicted"/>
<reference evidence="3" key="1">
    <citation type="submission" date="2023-10" db="EMBL/GenBank/DDBJ databases">
        <title>Genome analysis and identification of Salinococcus sp. Bachu38 nov., a PGPR from the rhizosphere of Tamarix.</title>
        <authorList>
            <person name="Liang Z."/>
            <person name="Zhang X."/>
            <person name="Jia J."/>
            <person name="Chen X."/>
            <person name="Wang Y."/>
            <person name="Wang Q."/>
            <person name="Wang R."/>
        </authorList>
    </citation>
    <scope>NUCLEOTIDE SEQUENCE [LARGE SCALE GENOMIC DNA]</scope>
    <source>
        <strain evidence="3">Bachu38</strain>
    </source>
</reference>
<keyword evidence="3" id="KW-1185">Reference proteome</keyword>
<organism evidence="2 3">
    <name type="scientific">Salinicoccus bachuensis</name>
    <dbReference type="NCBI Taxonomy" id="3136731"/>
    <lineage>
        <taxon>Bacteria</taxon>
        <taxon>Bacillati</taxon>
        <taxon>Bacillota</taxon>
        <taxon>Bacilli</taxon>
        <taxon>Bacillales</taxon>
        <taxon>Staphylococcaceae</taxon>
        <taxon>Salinicoccus</taxon>
    </lineage>
</organism>
<feature type="transmembrane region" description="Helical" evidence="1">
    <location>
        <begin position="36"/>
        <end position="54"/>
    </location>
</feature>
<sequence>MADPADQCMIALIYMMTKLNDGASEEKKADSWTEALTFYLCIFGFITFLNLIGGESSIGLSFGSDSFWLAALGAFLKIYGTYEAATAPKDS</sequence>
<dbReference type="RefSeq" id="WP_373446129.1">
    <property type="nucleotide sequence ID" value="NZ_CP138333.2"/>
</dbReference>